<name>A0A2W2C584_9ACTN</name>
<dbReference type="EMBL" id="POTW01000026">
    <property type="protein sequence ID" value="PZF83369.1"/>
    <property type="molecule type" value="Genomic_DNA"/>
</dbReference>
<protein>
    <submittedName>
        <fullName evidence="1">Uncharacterized protein</fullName>
    </submittedName>
</protein>
<reference evidence="1 2" key="1">
    <citation type="submission" date="2018-01" db="EMBL/GenBank/DDBJ databases">
        <title>Draft genome sequence of Jiangella sp. GTF31.</title>
        <authorList>
            <person name="Sahin N."/>
            <person name="Ay H."/>
            <person name="Saygin H."/>
        </authorList>
    </citation>
    <scope>NUCLEOTIDE SEQUENCE [LARGE SCALE GENOMIC DNA]</scope>
    <source>
        <strain evidence="1 2">GTF31</strain>
    </source>
</reference>
<proteinExistence type="predicted"/>
<sequence length="414" mass="42417">MTGYAVRREVTVDSPESLDRAAADPAVAAIHVAEAITAARTVRLSPGQTLRGAGIAFRPGMDGVVVTSGNEIAGITLAVSPDRRAITNDTSVADLGQLRIADVRVTGQVGVFAENATVTGAVDIRDLTIDAADTTAGDRVDAYGVASMRQGALTVWNRQRDDSSELTVQVTGLRIGRPEAPVLGAGVMISSAADISGRMDPSTPPSGRVRVPTLVIDDVVADGRVPAGRDDLIAGGVLLLYGVVAGTVRQRGDVTTHGPNDMVIDNWGDVGHWQVDGALTSYGPSAVGVVNFGAIDHLEVNGPILTRGTGSRGFNHYLGHIGLAEFAGIETHGDGALGVHVGRPIGVLALRAGVTTHGRSGPSLVRGEIVQLPATALSVLDGGEIGELHLGGPLGTTGSSAVQIEGHVGLVRSR</sequence>
<dbReference type="Proteomes" id="UP000248764">
    <property type="component" value="Unassembled WGS sequence"/>
</dbReference>
<evidence type="ECO:0000313" key="1">
    <source>
        <dbReference type="EMBL" id="PZF83369.1"/>
    </source>
</evidence>
<accession>A0A2W2C584</accession>
<dbReference type="AlphaFoldDB" id="A0A2W2C584"/>
<gene>
    <name evidence="1" type="ORF">C1I92_13090</name>
</gene>
<dbReference type="RefSeq" id="WP_111255101.1">
    <property type="nucleotide sequence ID" value="NZ_POTW01000026.1"/>
</dbReference>
<comment type="caution">
    <text evidence="1">The sequence shown here is derived from an EMBL/GenBank/DDBJ whole genome shotgun (WGS) entry which is preliminary data.</text>
</comment>
<evidence type="ECO:0000313" key="2">
    <source>
        <dbReference type="Proteomes" id="UP000248764"/>
    </source>
</evidence>
<organism evidence="1 2">
    <name type="scientific">Jiangella anatolica</name>
    <dbReference type="NCBI Taxonomy" id="2670374"/>
    <lineage>
        <taxon>Bacteria</taxon>
        <taxon>Bacillati</taxon>
        <taxon>Actinomycetota</taxon>
        <taxon>Actinomycetes</taxon>
        <taxon>Jiangellales</taxon>
        <taxon>Jiangellaceae</taxon>
        <taxon>Jiangella</taxon>
    </lineage>
</organism>
<keyword evidence="2" id="KW-1185">Reference proteome</keyword>